<evidence type="ECO:0000313" key="1">
    <source>
        <dbReference type="EMBL" id="KAF4459374.1"/>
    </source>
</evidence>
<keyword evidence="2" id="KW-1185">Reference proteome</keyword>
<dbReference type="SUPFAM" id="SSF49590">
    <property type="entry name" value="PHL pollen allergen"/>
    <property type="match status" value="1"/>
</dbReference>
<sequence length="354" mass="39285">MSVSHVDIDPDGDLIIALPPQDLRYKPFSDADKKGDSIKETRLKVSVKHLTLASRRAKVMFASNFIEAQPDAEGYRHWKFEPLFDPSAFEIVMYAVHGKTQKLPDTVTLETLTQIAVILDDLETYQALCFAAKRWIKRLGDQGGKGPFRIDLARYILVSFVFDEPEMFGAMTKRAIFNSNQPFHSFELPIRPKILGMFVGPTPVKPLTVNSSVVRNPKSAWHILEGMDHLALPNGNGRRSGPPISLTDHDCRLRKFAMSEIGGLNTAVEGLKLSDFKSTVRNSNLPVKSLEVSTDGGKTWKGTTRQDYNFFENSSGFGTTTVDVRVTSSDGQTIVVKNVGVTPQAEYKAASNFS</sequence>
<gene>
    <name evidence="1" type="ORF">FALBO_13873</name>
</gene>
<evidence type="ECO:0008006" key="3">
    <source>
        <dbReference type="Google" id="ProtNLM"/>
    </source>
</evidence>
<comment type="caution">
    <text evidence="1">The sequence shown here is derived from an EMBL/GenBank/DDBJ whole genome shotgun (WGS) entry which is preliminary data.</text>
</comment>
<dbReference type="Proteomes" id="UP000554235">
    <property type="component" value="Unassembled WGS sequence"/>
</dbReference>
<evidence type="ECO:0000313" key="2">
    <source>
        <dbReference type="Proteomes" id="UP000554235"/>
    </source>
</evidence>
<dbReference type="EMBL" id="JAADYS010002190">
    <property type="protein sequence ID" value="KAF4459374.1"/>
    <property type="molecule type" value="Genomic_DNA"/>
</dbReference>
<dbReference type="OrthoDB" id="5326346at2759"/>
<reference evidence="1 2" key="1">
    <citation type="submission" date="2020-01" db="EMBL/GenBank/DDBJ databases">
        <title>Identification and distribution of gene clusters putatively required for synthesis of sphingolipid metabolism inhibitors in phylogenetically diverse species of the filamentous fungus Fusarium.</title>
        <authorList>
            <person name="Kim H.-S."/>
            <person name="Busman M."/>
            <person name="Brown D.W."/>
            <person name="Divon H."/>
            <person name="Uhlig S."/>
            <person name="Proctor R.H."/>
        </authorList>
    </citation>
    <scope>NUCLEOTIDE SEQUENCE [LARGE SCALE GENOMIC DNA]</scope>
    <source>
        <strain evidence="1 2">NRRL 20459</strain>
    </source>
</reference>
<dbReference type="Gene3D" id="2.60.40.760">
    <property type="entry name" value="Expansin, cellulose-binding-like domain"/>
    <property type="match status" value="1"/>
</dbReference>
<proteinExistence type="predicted"/>
<name>A0A8H4P1S8_9HYPO</name>
<dbReference type="AlphaFoldDB" id="A0A8H4P1S8"/>
<organism evidence="1 2">
    <name type="scientific">Fusarium albosuccineum</name>
    <dbReference type="NCBI Taxonomy" id="1237068"/>
    <lineage>
        <taxon>Eukaryota</taxon>
        <taxon>Fungi</taxon>
        <taxon>Dikarya</taxon>
        <taxon>Ascomycota</taxon>
        <taxon>Pezizomycotina</taxon>
        <taxon>Sordariomycetes</taxon>
        <taxon>Hypocreomycetidae</taxon>
        <taxon>Hypocreales</taxon>
        <taxon>Nectriaceae</taxon>
        <taxon>Fusarium</taxon>
        <taxon>Fusarium decemcellulare species complex</taxon>
    </lineage>
</organism>
<accession>A0A8H4P1S8</accession>
<protein>
    <recommendedName>
        <fullName evidence="3">BTB domain-containing protein</fullName>
    </recommendedName>
</protein>
<dbReference type="InterPro" id="IPR036749">
    <property type="entry name" value="Expansin_CBD_sf"/>
</dbReference>